<keyword evidence="4" id="KW-1185">Reference proteome</keyword>
<proteinExistence type="predicted"/>
<dbReference type="SUPFAM" id="SSF48371">
    <property type="entry name" value="ARM repeat"/>
    <property type="match status" value="1"/>
</dbReference>
<keyword evidence="3" id="KW-0812">Transmembrane</keyword>
<accession>A0A6P6S2N3</accession>
<gene>
    <name evidence="5" type="primary">LOC113147500</name>
</gene>
<feature type="transmembrane region" description="Helical" evidence="3">
    <location>
        <begin position="344"/>
        <end position="366"/>
    </location>
</feature>
<dbReference type="RefSeq" id="XP_026194059.1">
    <property type="nucleotide sequence ID" value="XM_026338274.1"/>
</dbReference>
<organism evidence="4 5">
    <name type="scientific">Cyclospora cayetanensis</name>
    <dbReference type="NCBI Taxonomy" id="88456"/>
    <lineage>
        <taxon>Eukaryota</taxon>
        <taxon>Sar</taxon>
        <taxon>Alveolata</taxon>
        <taxon>Apicomplexa</taxon>
        <taxon>Conoidasida</taxon>
        <taxon>Coccidia</taxon>
        <taxon>Eucoccidiorida</taxon>
        <taxon>Eimeriorina</taxon>
        <taxon>Eimeriidae</taxon>
        <taxon>Cyclospora</taxon>
    </lineage>
</organism>
<dbReference type="InterPro" id="IPR016024">
    <property type="entry name" value="ARM-type_fold"/>
</dbReference>
<keyword evidence="3" id="KW-1133">Transmembrane helix</keyword>
<evidence type="ECO:0000313" key="4">
    <source>
        <dbReference type="Proteomes" id="UP000515125"/>
    </source>
</evidence>
<evidence type="ECO:0000256" key="2">
    <source>
        <dbReference type="SAM" id="MobiDB-lite"/>
    </source>
</evidence>
<dbReference type="AlphaFoldDB" id="A0A6P6S2N3"/>
<evidence type="ECO:0000256" key="1">
    <source>
        <dbReference type="SAM" id="Coils"/>
    </source>
</evidence>
<evidence type="ECO:0000313" key="5">
    <source>
        <dbReference type="RefSeq" id="XP_026194059.1"/>
    </source>
</evidence>
<dbReference type="Proteomes" id="UP000515125">
    <property type="component" value="Unplaced"/>
</dbReference>
<feature type="compositionally biased region" description="Low complexity" evidence="2">
    <location>
        <begin position="295"/>
        <end position="311"/>
    </location>
</feature>
<feature type="non-terminal residue" evidence="5">
    <location>
        <position position="1"/>
    </location>
</feature>
<evidence type="ECO:0000256" key="3">
    <source>
        <dbReference type="SAM" id="Phobius"/>
    </source>
</evidence>
<protein>
    <submittedName>
        <fullName evidence="5">Uncharacterized protein LOC113147500</fullName>
    </submittedName>
</protein>
<feature type="coiled-coil region" evidence="1">
    <location>
        <begin position="227"/>
        <end position="254"/>
    </location>
</feature>
<keyword evidence="3" id="KW-0472">Membrane</keyword>
<feature type="region of interest" description="Disordered" evidence="2">
    <location>
        <begin position="269"/>
        <end position="313"/>
    </location>
</feature>
<name>A0A6P6S2N3_9EIME</name>
<feature type="transmembrane region" description="Helical" evidence="3">
    <location>
        <begin position="378"/>
        <end position="399"/>
    </location>
</feature>
<dbReference type="OrthoDB" id="660555at2759"/>
<sequence length="1041" mass="117707">LSYVPERIPLSRLSNPYACRVLSSICRFLAYYLTDQTDEIVQGVAEALFAAHREKAILDVLEVKDEEVLVSAVECLNSIPLRFLTKETVALLLNLLRRLAYPHIGLNSLVLQTVVLLLTSLASWDSPQAVPVLKSTIENMHALNKACVDFLLAASRVEDVRDIMRLADIIEGWPDLPDAGKDLGLRDFVRLCIAERLSLLLAPLCSRSTTQRHSRQRALKENAEYWAGRLKADIEDAEAEIAKAKEEAAEEADVEELAVLHQPQKRSELVKSITQAKPKSWREKLKNRNKAQQESAPAKKPSSKQSKSPTADLEEDPAYADLYGTESNVPSLWLNFHAAELQPAYIIAATLRLLYAAIAYPVIAVARSDTLRVCRRIIFLRTLTSLVEAVPFAAANVGAKFCRLMQRVLQIEPHQPAESMDLILNYDIVGECTRQMMVPLRHLVRQASTRPLDLKEQILCMELAGLYATLARQIPYIKFSEERDVQDWAVEKTYERLFPVTTIQLFVSMLIMDLAIDAGSSHGTYVSHLMARLGLQRERMRVDCISIISALMQHCPQGLSYDAIEALHYARVFLHYPIRPSVMYELMDLTNIHYFKRTLELLLSSHSRTAERILQLAPVLWWNALEHQDEEPVRQMAVATNCRFYIIERPRGLREPLQPEVEYAYRRGSGIRIIVMREYSRMTRIVKGFPSDEWLAVGWIHKDSDEEVGQELFDCLITEVLHQADDLISCLRACSGQFEDERVDVLRDVVSAECLMQHLKLHVVCNPVLAISRTTSSNSAPVDRLGLYVLTGMYLHEFFIDWKYWFAFDPTSTEEKWGVQLLCLDLEADAMEWQGPRGGLGNFLGWIDPDIQRLESVDAQREREEAIEQVRLGLCGVHREGDGVSVSASVRACVAAEAFSRFFAQGLLSARISIGGPAWLRQIFGTEAGRTQRRLDAAKEHLLTPGIKYKLDGIRQIEFGGGEACWVELTWRIPKASKGEQAPKKSAAPTLKLLLLDDTSRERFRRALAAGLNRTEESMWDTKPEKATPLDRAASSVHIFI</sequence>
<keyword evidence="1" id="KW-0175">Coiled coil</keyword>
<reference evidence="5" key="1">
    <citation type="submission" date="2025-08" db="UniProtKB">
        <authorList>
            <consortium name="RefSeq"/>
        </authorList>
    </citation>
    <scope>IDENTIFICATION</scope>
</reference>
<dbReference type="GeneID" id="113147500"/>